<dbReference type="InterPro" id="IPR006963">
    <property type="entry name" value="Mopterin_OxRdtase_4Fe-4S_dom"/>
</dbReference>
<keyword evidence="8 12" id="KW-0560">Oxidoreductase</keyword>
<dbReference type="PANTHER" id="PTHR43742">
    <property type="entry name" value="TRIMETHYLAMINE-N-OXIDE REDUCTASE"/>
    <property type="match status" value="1"/>
</dbReference>
<comment type="caution">
    <text evidence="12">The sequence shown here is derived from an EMBL/GenBank/DDBJ whole genome shotgun (WGS) entry which is preliminary data.</text>
</comment>
<dbReference type="PROSITE" id="PS51669">
    <property type="entry name" value="4FE4S_MOW_BIS_MGD"/>
    <property type="match status" value="1"/>
</dbReference>
<dbReference type="Pfam" id="PF01568">
    <property type="entry name" value="Molydop_binding"/>
    <property type="match status" value="1"/>
</dbReference>
<keyword evidence="6" id="KW-0479">Metal-binding</keyword>
<organism evidence="12 13">
    <name type="scientific">Corynebacterium guangdongense</name>
    <dbReference type="NCBI Taxonomy" id="1783348"/>
    <lineage>
        <taxon>Bacteria</taxon>
        <taxon>Bacillati</taxon>
        <taxon>Actinomycetota</taxon>
        <taxon>Actinomycetes</taxon>
        <taxon>Mycobacteriales</taxon>
        <taxon>Corynebacteriaceae</taxon>
        <taxon>Corynebacterium</taxon>
    </lineage>
</organism>
<dbReference type="SUPFAM" id="SSF53706">
    <property type="entry name" value="Formate dehydrogenase/DMSO reductase, domains 1-3"/>
    <property type="match status" value="1"/>
</dbReference>
<keyword evidence="13" id="KW-1185">Reference proteome</keyword>
<dbReference type="InterPro" id="IPR027467">
    <property type="entry name" value="MopterinOxRdtase_cofactor_BS"/>
</dbReference>
<keyword evidence="9" id="KW-0408">Iron</keyword>
<dbReference type="InterPro" id="IPR006657">
    <property type="entry name" value="MoPterin_dinucl-bd_dom"/>
</dbReference>
<dbReference type="CDD" id="cd02770">
    <property type="entry name" value="MopB_DmsA-EC"/>
    <property type="match status" value="1"/>
</dbReference>
<dbReference type="SUPFAM" id="SSF50692">
    <property type="entry name" value="ADC-like"/>
    <property type="match status" value="1"/>
</dbReference>
<dbReference type="Gene3D" id="3.40.228.10">
    <property type="entry name" value="Dimethylsulfoxide Reductase, domain 2"/>
    <property type="match status" value="1"/>
</dbReference>
<protein>
    <submittedName>
        <fullName evidence="12">Anaerobic dimethyl sulfoxide reductase subunit A</fullName>
        <ecNumber evidence="12">1.8.5.3</ecNumber>
    </submittedName>
</protein>
<dbReference type="Gene3D" id="3.40.50.740">
    <property type="match status" value="1"/>
</dbReference>
<evidence type="ECO:0000313" key="13">
    <source>
        <dbReference type="Proteomes" id="UP001180840"/>
    </source>
</evidence>
<feature type="domain" description="4Fe-4S Mo/W bis-MGD-type" evidence="11">
    <location>
        <begin position="56"/>
        <end position="117"/>
    </location>
</feature>
<dbReference type="InterPro" id="IPR009010">
    <property type="entry name" value="Asp_de-COase-like_dom_sf"/>
</dbReference>
<dbReference type="SMART" id="SM00926">
    <property type="entry name" value="Molybdop_Fe4S4"/>
    <property type="match status" value="1"/>
</dbReference>
<evidence type="ECO:0000256" key="9">
    <source>
        <dbReference type="ARBA" id="ARBA00023004"/>
    </source>
</evidence>
<dbReference type="InterPro" id="IPR006311">
    <property type="entry name" value="TAT_signal"/>
</dbReference>
<dbReference type="PANTHER" id="PTHR43742:SF3">
    <property type="entry name" value="DIMETHYL SULFOXIDE REDUCTASE DMSA"/>
    <property type="match status" value="1"/>
</dbReference>
<dbReference type="InterPro" id="IPR011888">
    <property type="entry name" value="Anaer_DMSO_reductase"/>
</dbReference>
<dbReference type="InterPro" id="IPR019546">
    <property type="entry name" value="TAT_signal_bac_arc"/>
</dbReference>
<dbReference type="Pfam" id="PF04879">
    <property type="entry name" value="Molybdop_Fe4S4"/>
    <property type="match status" value="1"/>
</dbReference>
<dbReference type="EMBL" id="JAVDXZ010000001">
    <property type="protein sequence ID" value="MDR7329848.1"/>
    <property type="molecule type" value="Genomic_DNA"/>
</dbReference>
<evidence type="ECO:0000256" key="2">
    <source>
        <dbReference type="ARBA" id="ARBA00001966"/>
    </source>
</evidence>
<keyword evidence="5" id="KW-0500">Molybdenum</keyword>
<keyword evidence="10" id="KW-0411">Iron-sulfur</keyword>
<keyword evidence="4" id="KW-0004">4Fe-4S</keyword>
<evidence type="ECO:0000256" key="8">
    <source>
        <dbReference type="ARBA" id="ARBA00023002"/>
    </source>
</evidence>
<dbReference type="NCBIfam" id="TIGR02166">
    <property type="entry name" value="dmsA_ynfE"/>
    <property type="match status" value="1"/>
</dbReference>
<evidence type="ECO:0000256" key="3">
    <source>
        <dbReference type="ARBA" id="ARBA00010312"/>
    </source>
</evidence>
<gene>
    <name evidence="12" type="ORF">J2S39_001524</name>
</gene>
<dbReference type="PROSITE" id="PS00551">
    <property type="entry name" value="MOLYBDOPTERIN_PROK_1"/>
    <property type="match status" value="1"/>
</dbReference>
<evidence type="ECO:0000259" key="11">
    <source>
        <dbReference type="PROSITE" id="PS51669"/>
    </source>
</evidence>
<dbReference type="PROSITE" id="PS00490">
    <property type="entry name" value="MOLYBDOPTERIN_PROK_2"/>
    <property type="match status" value="1"/>
</dbReference>
<dbReference type="InterPro" id="IPR050612">
    <property type="entry name" value="Prok_Mopterin_Oxidored"/>
</dbReference>
<comment type="cofactor">
    <cofactor evidence="1">
        <name>Mo-bis(molybdopterin guanine dinucleotide)</name>
        <dbReference type="ChEBI" id="CHEBI:60539"/>
    </cofactor>
</comment>
<evidence type="ECO:0000313" key="12">
    <source>
        <dbReference type="EMBL" id="MDR7329848.1"/>
    </source>
</evidence>
<accession>A0ABU1ZZM7</accession>
<comment type="cofactor">
    <cofactor evidence="2">
        <name>[4Fe-4S] cluster</name>
        <dbReference type="ChEBI" id="CHEBI:49883"/>
    </cofactor>
</comment>
<dbReference type="PROSITE" id="PS51318">
    <property type="entry name" value="TAT"/>
    <property type="match status" value="1"/>
</dbReference>
<evidence type="ECO:0000256" key="6">
    <source>
        <dbReference type="ARBA" id="ARBA00022723"/>
    </source>
</evidence>
<dbReference type="RefSeq" id="WP_290194996.1">
    <property type="nucleotide sequence ID" value="NZ_CP047654.1"/>
</dbReference>
<dbReference type="Proteomes" id="UP001180840">
    <property type="component" value="Unassembled WGS sequence"/>
</dbReference>
<dbReference type="Gene3D" id="3.40.50.12440">
    <property type="match status" value="2"/>
</dbReference>
<evidence type="ECO:0000256" key="1">
    <source>
        <dbReference type="ARBA" id="ARBA00001942"/>
    </source>
</evidence>
<evidence type="ECO:0000256" key="5">
    <source>
        <dbReference type="ARBA" id="ARBA00022505"/>
    </source>
</evidence>
<dbReference type="EC" id="1.8.5.3" evidence="12"/>
<proteinExistence type="inferred from homology"/>
<keyword evidence="7" id="KW-0732">Signal</keyword>
<dbReference type="Pfam" id="PF00384">
    <property type="entry name" value="Molybdopterin"/>
    <property type="match status" value="1"/>
</dbReference>
<name>A0ABU1ZZM7_9CORY</name>
<dbReference type="Gene3D" id="2.40.40.20">
    <property type="match status" value="1"/>
</dbReference>
<dbReference type="InterPro" id="IPR006656">
    <property type="entry name" value="Mopterin_OxRdtase"/>
</dbReference>
<sequence>MGNAVNGVSRRSFLAWTGAVGATTALVSATQFGATPGVGKHNAAFAQESDNAPEGQKIVWSACTVNCGSRCPLRLVVEDGRVTRVLPDNTGTDEVGSQQIRACVRGRSIRHRIYNPDRLKTPLKRVAGTERGAGQWEEISWEQALDEIADKMKQLLADYGNESIYLQYGTGTIGATIARSWPPIQTPFARLMNLIGGYLNHYGDYSSAQIAGAYPYFYGEWTPSNSFDDVKNAKLQVMFGNNPLETRMSGGGETMVTQKIKQDHGVKTIVIDPRYSETAVGLGDEWVALRPGTDAALVAGIAHVLIEENLHDQEFLDTYCVGFDEKTLPKEAAPNSDYRSYIEGRGPDRTAKTPEWAAGVTGVPATRIRQLAREMGGAKPVAITQGWGPQRHANGENQARAVFTLACLLGQPGIPGGGTGGREASASLPMASPFNTQYENPVETAISVATWTDAVDRGAEMTATRDGVRGRDRLDVPIKMIWQYGGNALTNQHGDINRTMNLLRDEDKAELIVVSDIQMTTSARMADYVLPDASTAEQEDVIAQGSSGNMEYTILASQALTPLYNCRPIYDVLADLAERFGVREKFTEGRTQQEWVQHTLDESRKEIGELPDYGELKEMGIWRREGESVIPLKEFREDPAANPLPTPSGKIEIYSQALADLAEEWEFDANIPGDRITALPEHVDTWEGAMEARTSDKYPLQCIGHHFKGRTHSTYGNVDWLCDDAHPQILWINTLDAHARGIENEDAVYAYNDRGRVRSIARVTPRIAPGVISIPQGSWFDLNKEGVDVGSSVNTLTSWRPSPIAKGNAQHTTIVQVEKA</sequence>
<evidence type="ECO:0000256" key="4">
    <source>
        <dbReference type="ARBA" id="ARBA00022485"/>
    </source>
</evidence>
<evidence type="ECO:0000256" key="10">
    <source>
        <dbReference type="ARBA" id="ARBA00023014"/>
    </source>
</evidence>
<evidence type="ECO:0000256" key="7">
    <source>
        <dbReference type="ARBA" id="ARBA00022729"/>
    </source>
</evidence>
<dbReference type="Pfam" id="PF10518">
    <property type="entry name" value="TAT_signal"/>
    <property type="match status" value="1"/>
</dbReference>
<dbReference type="InterPro" id="IPR006655">
    <property type="entry name" value="Mopterin_OxRdtase_prok_CS"/>
</dbReference>
<comment type="similarity">
    <text evidence="3">Belongs to the prokaryotic molybdopterin-containing oxidoreductase family.</text>
</comment>
<reference evidence="12" key="1">
    <citation type="submission" date="2023-07" db="EMBL/GenBank/DDBJ databases">
        <title>Sequencing the genomes of 1000 actinobacteria strains.</title>
        <authorList>
            <person name="Klenk H.-P."/>
        </authorList>
    </citation>
    <scope>NUCLEOTIDE SEQUENCE</scope>
    <source>
        <strain evidence="12">DSM 107476</strain>
    </source>
</reference>
<dbReference type="GO" id="GO:0016491">
    <property type="term" value="F:oxidoreductase activity"/>
    <property type="evidence" value="ECO:0007669"/>
    <property type="project" value="UniProtKB-KW"/>
</dbReference>